<comment type="subunit">
    <text evidence="8">Component of the Mediator complex.</text>
</comment>
<keyword evidence="8" id="KW-0010">Activator</keyword>
<name>A0A9P6PZE6_9FUNG</name>
<evidence type="ECO:0000256" key="2">
    <source>
        <dbReference type="ARBA" id="ARBA00009814"/>
    </source>
</evidence>
<dbReference type="GO" id="GO:0006369">
    <property type="term" value="P:termination of RNA polymerase II transcription"/>
    <property type="evidence" value="ECO:0007669"/>
    <property type="project" value="TreeGrafter"/>
</dbReference>
<evidence type="ECO:0000256" key="6">
    <source>
        <dbReference type="ARBA" id="ARBA00023242"/>
    </source>
</evidence>
<dbReference type="AlphaFoldDB" id="A0A9P6PZE6"/>
<proteinExistence type="inferred from homology"/>
<evidence type="ECO:0000256" key="5">
    <source>
        <dbReference type="ARBA" id="ARBA00023163"/>
    </source>
</evidence>
<feature type="region of interest" description="Disordered" evidence="9">
    <location>
        <begin position="149"/>
        <end position="219"/>
    </location>
</feature>
<keyword evidence="11" id="KW-1185">Reference proteome</keyword>
<evidence type="ECO:0000313" key="11">
    <source>
        <dbReference type="Proteomes" id="UP000807716"/>
    </source>
</evidence>
<evidence type="ECO:0000256" key="1">
    <source>
        <dbReference type="ARBA" id="ARBA00004123"/>
    </source>
</evidence>
<evidence type="ECO:0000313" key="10">
    <source>
        <dbReference type="EMBL" id="KAG0255726.1"/>
    </source>
</evidence>
<dbReference type="OrthoDB" id="5348092at2759"/>
<evidence type="ECO:0000256" key="4">
    <source>
        <dbReference type="ARBA" id="ARBA00023015"/>
    </source>
</evidence>
<keyword evidence="5 8" id="KW-0804">Transcription</keyword>
<evidence type="ECO:0000256" key="8">
    <source>
        <dbReference type="RuleBase" id="RU364150"/>
    </source>
</evidence>
<dbReference type="GO" id="GO:0016592">
    <property type="term" value="C:mediator complex"/>
    <property type="evidence" value="ECO:0007669"/>
    <property type="project" value="InterPro"/>
</dbReference>
<dbReference type="Proteomes" id="UP000807716">
    <property type="component" value="Unassembled WGS sequence"/>
</dbReference>
<feature type="compositionally biased region" description="Low complexity" evidence="9">
    <location>
        <begin position="353"/>
        <end position="386"/>
    </location>
</feature>
<comment type="similarity">
    <text evidence="2 8">Belongs to the Mediator complex subunit 18 family.</text>
</comment>
<keyword evidence="6 8" id="KW-0539">Nucleus</keyword>
<keyword evidence="4 8" id="KW-0805">Transcription regulation</keyword>
<reference evidence="10" key="1">
    <citation type="journal article" date="2020" name="Fungal Divers.">
        <title>Resolving the Mortierellaceae phylogeny through synthesis of multi-gene phylogenetics and phylogenomics.</title>
        <authorList>
            <person name="Vandepol N."/>
            <person name="Liber J."/>
            <person name="Desiro A."/>
            <person name="Na H."/>
            <person name="Kennedy M."/>
            <person name="Barry K."/>
            <person name="Grigoriev I.V."/>
            <person name="Miller A.N."/>
            <person name="O'Donnell K."/>
            <person name="Stajich J.E."/>
            <person name="Bonito G."/>
        </authorList>
    </citation>
    <scope>NUCLEOTIDE SEQUENCE</scope>
    <source>
        <strain evidence="10">BC1065</strain>
    </source>
</reference>
<feature type="compositionally biased region" description="Low complexity" evidence="9">
    <location>
        <begin position="418"/>
        <end position="453"/>
    </location>
</feature>
<accession>A0A9P6PZE6</accession>
<feature type="region of interest" description="Disordered" evidence="9">
    <location>
        <begin position="324"/>
        <end position="453"/>
    </location>
</feature>
<gene>
    <name evidence="8" type="primary">MED18</name>
    <name evidence="10" type="ORF">DFQ27_006095</name>
</gene>
<dbReference type="InterPro" id="IPR019095">
    <property type="entry name" value="Mediator_Med18"/>
</dbReference>
<feature type="compositionally biased region" description="Low complexity" evidence="9">
    <location>
        <begin position="187"/>
        <end position="199"/>
    </location>
</feature>
<comment type="caution">
    <text evidence="10">The sequence shown here is derived from an EMBL/GenBank/DDBJ whole genome shotgun (WGS) entry which is preliminary data.</text>
</comment>
<feature type="compositionally biased region" description="Gly residues" evidence="9">
    <location>
        <begin position="332"/>
        <end position="352"/>
    </location>
</feature>
<protein>
    <recommendedName>
        <fullName evidence="3 8">Mediator of RNA polymerase II transcription subunit 18</fullName>
    </recommendedName>
    <alternativeName>
        <fullName evidence="7 8">Mediator complex subunit 18</fullName>
    </alternativeName>
</protein>
<evidence type="ECO:0000256" key="3">
    <source>
        <dbReference type="ARBA" id="ARBA00019612"/>
    </source>
</evidence>
<comment type="subcellular location">
    <subcellularLocation>
        <location evidence="1 8">Nucleus</location>
    </subcellularLocation>
</comment>
<dbReference type="Pfam" id="PF09637">
    <property type="entry name" value="Med18"/>
    <property type="match status" value="1"/>
</dbReference>
<evidence type="ECO:0000256" key="9">
    <source>
        <dbReference type="SAM" id="MobiDB-lite"/>
    </source>
</evidence>
<dbReference type="PANTHER" id="PTHR13321">
    <property type="entry name" value="MEDIATOR OF RNA POLYMERASE II TRANSCRIPTION, SUBUNIT 18"/>
    <property type="match status" value="1"/>
</dbReference>
<sequence length="511" mass="52483">MSMRTPTSSAASMPGSAAAGGAMAGVNVSMVGGGIGAPGMTLAGMNASSAGGVSQAQPTTSIAGGGPTPVQQPPALLLGATFECSLSGSVIVGQFRHLYDRLSGLCEHGSSQTMFEHEMLYIPAAVQRPVYPSARNDEIQLRLRVKMTPQTKSRSGRHHLASEASAALGATGRSKKKQRRAMDLDASDAAASGATVALDGGDESMDGISSGDHHEARPRKEVLPHHPVSSHHDHHLLQPQQVFTRQYQICQFGHQEPGRNLVVRSAIVVKIQGDPFTFLTLLGYTFDDEYVRIGYNFVYNNACRIAVFRQYKLERPHDPLSIIRPGAPSAGTNGGGGGAAAIGEAGGVGTNGGAQQQQSSQQPSTTTAVTAAGATASGSSTPISSANVTPLTTPLLGGSDHAVPTPTSTPTPIPPTPASSAATLSHSTTTPTTTTTTSTTLGEAGSSSTNPTVNAGAAATATTAAATMAVVEPPWMIEISSAFVTQENVNAMTEEINHVRALLAGSVRFNS</sequence>
<dbReference type="EMBL" id="JAAAJB010000445">
    <property type="protein sequence ID" value="KAG0255726.1"/>
    <property type="molecule type" value="Genomic_DNA"/>
</dbReference>
<comment type="function">
    <text evidence="8">Component of the Mediator complex, a coactivator involved in the regulated transcription of nearly all RNA polymerase II-dependent genes. Mediator functions as a bridge to convey information from gene-specific regulatory proteins to the basal RNA polymerase II transcription machinery. Mediator is recruited to promoters by direct interactions with regulatory proteins and serves as a scaffold for the assembly of a functional preinitiation complex with RNA polymerase II and the general transcription factors.</text>
</comment>
<dbReference type="Gene3D" id="2.40.320.10">
    <property type="entry name" value="Hypothetical Protein Pfu-838710-001"/>
    <property type="match status" value="1"/>
</dbReference>
<dbReference type="GO" id="GO:0003712">
    <property type="term" value="F:transcription coregulator activity"/>
    <property type="evidence" value="ECO:0007669"/>
    <property type="project" value="InterPro"/>
</dbReference>
<dbReference type="GO" id="GO:0070847">
    <property type="term" value="C:core mediator complex"/>
    <property type="evidence" value="ECO:0007669"/>
    <property type="project" value="TreeGrafter"/>
</dbReference>
<dbReference type="GO" id="GO:0006357">
    <property type="term" value="P:regulation of transcription by RNA polymerase II"/>
    <property type="evidence" value="ECO:0007669"/>
    <property type="project" value="InterPro"/>
</dbReference>
<organism evidence="10 11">
    <name type="scientific">Actinomortierella ambigua</name>
    <dbReference type="NCBI Taxonomy" id="1343610"/>
    <lineage>
        <taxon>Eukaryota</taxon>
        <taxon>Fungi</taxon>
        <taxon>Fungi incertae sedis</taxon>
        <taxon>Mucoromycota</taxon>
        <taxon>Mortierellomycotina</taxon>
        <taxon>Mortierellomycetes</taxon>
        <taxon>Mortierellales</taxon>
        <taxon>Mortierellaceae</taxon>
        <taxon>Actinomortierella</taxon>
    </lineage>
</organism>
<feature type="compositionally biased region" description="Pro residues" evidence="9">
    <location>
        <begin position="407"/>
        <end position="417"/>
    </location>
</feature>
<dbReference type="PANTHER" id="PTHR13321:SF2">
    <property type="entry name" value="MEDIATOR OF RNA POLYMERASE II TRANSCRIPTION SUBUNIT 18"/>
    <property type="match status" value="1"/>
</dbReference>
<evidence type="ECO:0000256" key="7">
    <source>
        <dbReference type="ARBA" id="ARBA00032012"/>
    </source>
</evidence>